<protein>
    <submittedName>
        <fullName evidence="2">Uncharacterized protein</fullName>
    </submittedName>
</protein>
<proteinExistence type="predicted"/>
<accession>A0A1G5RWP3</accession>
<reference evidence="2 3" key="1">
    <citation type="submission" date="2016-10" db="EMBL/GenBank/DDBJ databases">
        <authorList>
            <person name="de Groot N.N."/>
        </authorList>
    </citation>
    <scope>NUCLEOTIDE SEQUENCE [LARGE SCALE GENOMIC DNA]</scope>
    <source>
        <strain evidence="2 3">DSM 10317</strain>
    </source>
</reference>
<keyword evidence="1" id="KW-0472">Membrane</keyword>
<evidence type="ECO:0000256" key="1">
    <source>
        <dbReference type="SAM" id="Phobius"/>
    </source>
</evidence>
<dbReference type="Proteomes" id="UP000199428">
    <property type="component" value="Unassembled WGS sequence"/>
</dbReference>
<feature type="transmembrane region" description="Helical" evidence="1">
    <location>
        <begin position="93"/>
        <end position="116"/>
    </location>
</feature>
<evidence type="ECO:0000313" key="3">
    <source>
        <dbReference type="Proteomes" id="UP000199428"/>
    </source>
</evidence>
<evidence type="ECO:0000313" key="2">
    <source>
        <dbReference type="EMBL" id="SCZ77729.1"/>
    </source>
</evidence>
<dbReference type="EMBL" id="FMWK01000004">
    <property type="protein sequence ID" value="SCZ77729.1"/>
    <property type="molecule type" value="Genomic_DNA"/>
</dbReference>
<gene>
    <name evidence="2" type="ORF">SAMN02910350_00899</name>
</gene>
<name>A0A1G5RWP3_PSEXY</name>
<dbReference type="RefSeq" id="WP_090161682.1">
    <property type="nucleotide sequence ID" value="NZ_FMWK01000004.1"/>
</dbReference>
<sequence length="127" mass="13681">MACFTVPAGEAVVTTIAKKVIDKKEIKEGTSTPKNGIPFSRKLKWLSNLLWGGSVLLAYEHVWHGEVKPFFPFLTAMENPADKAEMLHEMGTVGVGMAVLVTAVWIGICVAADVIVKRPVSSAKASN</sequence>
<organism evidence="2 3">
    <name type="scientific">Pseudobutyrivibrio xylanivorans</name>
    <dbReference type="NCBI Taxonomy" id="185007"/>
    <lineage>
        <taxon>Bacteria</taxon>
        <taxon>Bacillati</taxon>
        <taxon>Bacillota</taxon>
        <taxon>Clostridia</taxon>
        <taxon>Lachnospirales</taxon>
        <taxon>Lachnospiraceae</taxon>
        <taxon>Pseudobutyrivibrio</taxon>
    </lineage>
</organism>
<keyword evidence="1" id="KW-0812">Transmembrane</keyword>
<dbReference type="AlphaFoldDB" id="A0A1G5RWP3"/>
<keyword evidence="1" id="KW-1133">Transmembrane helix</keyword>